<comment type="caution">
    <text evidence="2">The sequence shown here is derived from an EMBL/GenBank/DDBJ whole genome shotgun (WGS) entry which is preliminary data.</text>
</comment>
<sequence length="141" mass="16677">MEARTPKHELDLEITKALHRATQKQFLTSVKKGDDDLSLGIEESFALVLLLLARKESSEHEPKEKGVYMRGPFAWLHRHLHYFTHHASRRRKKHLNPTKIKYLFFSFANLPFVEYLLLMYLAQEGSDVIARRTESFSFWYV</sequence>
<reference evidence="2 3" key="1">
    <citation type="submission" date="2024-01" db="EMBL/GenBank/DDBJ databases">
        <title>The genomes of 5 underutilized Papilionoideae crops provide insights into root nodulation and disease resistanc.</title>
        <authorList>
            <person name="Jiang F."/>
        </authorList>
    </citation>
    <scope>NUCLEOTIDE SEQUENCE [LARGE SCALE GENOMIC DNA]</scope>
    <source>
        <strain evidence="2">LVBAO_FW01</strain>
        <tissue evidence="2">Leaves</tissue>
    </source>
</reference>
<dbReference type="EMBL" id="JAYMYQ010000003">
    <property type="protein sequence ID" value="KAK7343623.1"/>
    <property type="molecule type" value="Genomic_DNA"/>
</dbReference>
<evidence type="ECO:0000313" key="2">
    <source>
        <dbReference type="EMBL" id="KAK7343623.1"/>
    </source>
</evidence>
<keyword evidence="1" id="KW-0472">Membrane</keyword>
<accession>A0AAN9QUG0</accession>
<dbReference type="AlphaFoldDB" id="A0AAN9QUG0"/>
<organism evidence="2 3">
    <name type="scientific">Canavalia gladiata</name>
    <name type="common">Sword bean</name>
    <name type="synonym">Dolichos gladiatus</name>
    <dbReference type="NCBI Taxonomy" id="3824"/>
    <lineage>
        <taxon>Eukaryota</taxon>
        <taxon>Viridiplantae</taxon>
        <taxon>Streptophyta</taxon>
        <taxon>Embryophyta</taxon>
        <taxon>Tracheophyta</taxon>
        <taxon>Spermatophyta</taxon>
        <taxon>Magnoliopsida</taxon>
        <taxon>eudicotyledons</taxon>
        <taxon>Gunneridae</taxon>
        <taxon>Pentapetalae</taxon>
        <taxon>rosids</taxon>
        <taxon>fabids</taxon>
        <taxon>Fabales</taxon>
        <taxon>Fabaceae</taxon>
        <taxon>Papilionoideae</taxon>
        <taxon>50 kb inversion clade</taxon>
        <taxon>NPAAA clade</taxon>
        <taxon>indigoferoid/millettioid clade</taxon>
        <taxon>Phaseoleae</taxon>
        <taxon>Canavalia</taxon>
    </lineage>
</organism>
<protein>
    <submittedName>
        <fullName evidence="2">Uncharacterized protein</fullName>
    </submittedName>
</protein>
<gene>
    <name evidence="2" type="ORF">VNO77_12517</name>
</gene>
<evidence type="ECO:0000256" key="1">
    <source>
        <dbReference type="SAM" id="Phobius"/>
    </source>
</evidence>
<dbReference type="Proteomes" id="UP001367508">
    <property type="component" value="Unassembled WGS sequence"/>
</dbReference>
<name>A0AAN9QUG0_CANGL</name>
<evidence type="ECO:0000313" key="3">
    <source>
        <dbReference type="Proteomes" id="UP001367508"/>
    </source>
</evidence>
<proteinExistence type="predicted"/>
<feature type="transmembrane region" description="Helical" evidence="1">
    <location>
        <begin position="100"/>
        <end position="122"/>
    </location>
</feature>
<keyword evidence="1" id="KW-1133">Transmembrane helix</keyword>
<keyword evidence="3" id="KW-1185">Reference proteome</keyword>
<keyword evidence="1" id="KW-0812">Transmembrane</keyword>